<dbReference type="InterPro" id="IPR051345">
    <property type="entry name" value="Importin_beta-like_NTR"/>
</dbReference>
<keyword evidence="1" id="KW-0819">tRNA processing</keyword>
<dbReference type="GO" id="GO:0008033">
    <property type="term" value="P:tRNA processing"/>
    <property type="evidence" value="ECO:0007669"/>
    <property type="project" value="UniProtKB-KW"/>
</dbReference>
<dbReference type="OrthoDB" id="435593at2759"/>
<keyword evidence="5" id="KW-1185">Reference proteome</keyword>
<dbReference type="Gene3D" id="1.25.10.10">
    <property type="entry name" value="Leucine-rich Repeat Variant"/>
    <property type="match status" value="1"/>
</dbReference>
<dbReference type="InterPro" id="IPR001494">
    <property type="entry name" value="Importin-beta_N"/>
</dbReference>
<evidence type="ECO:0000313" key="4">
    <source>
        <dbReference type="EMBL" id="KAF2395809.1"/>
    </source>
</evidence>
<dbReference type="GO" id="GO:0005634">
    <property type="term" value="C:nucleus"/>
    <property type="evidence" value="ECO:0007669"/>
    <property type="project" value="UniProtKB-ARBA"/>
</dbReference>
<name>A0A6G1HIW9_9PEZI</name>
<dbReference type="Pfam" id="PF24140">
    <property type="entry name" value="TPR_TNPO3_IPO13_3rd"/>
    <property type="match status" value="1"/>
</dbReference>
<proteinExistence type="predicted"/>
<gene>
    <name evidence="4" type="ORF">EJ06DRAFT_534730</name>
</gene>
<dbReference type="SUPFAM" id="SSF48371">
    <property type="entry name" value="ARM repeat"/>
    <property type="match status" value="1"/>
</dbReference>
<dbReference type="GO" id="GO:0031267">
    <property type="term" value="F:small GTPase binding"/>
    <property type="evidence" value="ECO:0007669"/>
    <property type="project" value="InterPro"/>
</dbReference>
<accession>A0A6G1HIW9</accession>
<dbReference type="GO" id="GO:0005737">
    <property type="term" value="C:cytoplasm"/>
    <property type="evidence" value="ECO:0007669"/>
    <property type="project" value="TreeGrafter"/>
</dbReference>
<dbReference type="InterPro" id="IPR016024">
    <property type="entry name" value="ARM-type_fold"/>
</dbReference>
<dbReference type="InterPro" id="IPR057942">
    <property type="entry name" value="TPR_TNPO3_IPO13_3rd"/>
</dbReference>
<dbReference type="Proteomes" id="UP000799640">
    <property type="component" value="Unassembled WGS sequence"/>
</dbReference>
<dbReference type="Pfam" id="PF24138">
    <property type="entry name" value="TPR_TNPO3_IPO13_2nd"/>
    <property type="match status" value="1"/>
</dbReference>
<dbReference type="GO" id="GO:0006606">
    <property type="term" value="P:protein import into nucleus"/>
    <property type="evidence" value="ECO:0007669"/>
    <property type="project" value="TreeGrafter"/>
</dbReference>
<dbReference type="InterPro" id="IPR013598">
    <property type="entry name" value="Exportin-1/Importin-b-like"/>
</dbReference>
<evidence type="ECO:0000259" key="3">
    <source>
        <dbReference type="PROSITE" id="PS50166"/>
    </source>
</evidence>
<dbReference type="PANTHER" id="PTHR12363:SF53">
    <property type="entry name" value="MRNA TRANSPORT REGULATOR MTR10"/>
    <property type="match status" value="1"/>
</dbReference>
<organism evidence="4 5">
    <name type="scientific">Trichodelitschia bisporula</name>
    <dbReference type="NCBI Taxonomy" id="703511"/>
    <lineage>
        <taxon>Eukaryota</taxon>
        <taxon>Fungi</taxon>
        <taxon>Dikarya</taxon>
        <taxon>Ascomycota</taxon>
        <taxon>Pezizomycotina</taxon>
        <taxon>Dothideomycetes</taxon>
        <taxon>Dothideomycetes incertae sedis</taxon>
        <taxon>Phaeotrichales</taxon>
        <taxon>Phaeotrichaceae</taxon>
        <taxon>Trichodelitschia</taxon>
    </lineage>
</organism>
<dbReference type="Pfam" id="PF24139">
    <property type="entry name" value="TPR_TNPO3_IPO13_4th"/>
    <property type="match status" value="1"/>
</dbReference>
<dbReference type="Pfam" id="PF08389">
    <property type="entry name" value="Xpo1"/>
    <property type="match status" value="1"/>
</dbReference>
<dbReference type="PROSITE" id="PS50166">
    <property type="entry name" value="IMPORTIN_B_NT"/>
    <property type="match status" value="1"/>
</dbReference>
<evidence type="ECO:0000256" key="2">
    <source>
        <dbReference type="ARBA" id="ARBA00025147"/>
    </source>
</evidence>
<sequence length="925" mass="103833">MAPNGTVLQGIAPVVEAVEAMQSSGDRAKKTQAVDFLDKFQKTSDAWNITFQMLQAEGISDPARMFAATTLKGKIIYDLHQLPKDALEPLRNSTLTLLKQYRLGPRPIRTQLCVCLAHLAIQMTGWKDVLPMTLAAVGSEQESMTCILEFLRILPEEVTEGRKFNLSEEEVQERTSELLEQNAAKVLQFLSGYAVASPSAAQDPQLMACIQSWTREIPLSDIVESPLFPVLIHALEAPESFDAAVDCLCVMIRETRDVDENIRIVEKLLAQVVLLRPKIATAAREEDTEMFNGIARIFAEAGENWVVLIARMPGVFRTLVEAILETAALDWEKEAIRHTFNFWYELKQYLVLDNFAEARREFASVWSNLVDIMIQHLHFPTPENEGEDLWEGDRNQEDKFREFRHEMGDVLKDCCEVIGPTACLKKTYDQISAWFQTYGTQATATNVPHWQKLEAPLFALRAMGRQVPPTENVMLPQLVPMLVQIPDHQKLRFQAVMALGRYTEWTANHPETMEAQLNYIITAFEHPSGEVQRAAALSFRFFCTDCAALLQGMSPQLQQFYASVLDRLPSDSQEEVTEGVAVVLGKQPVDQVYAGLKAYCDPVIARIIEMASTAREPKEKAALSDKIQLLTIFIQCVQPPVEPPLPNPAVKFCEEIFPVLARVAELFSDFTPILERICRCWRYMVLSYRTAIAPLLPELATKLSAGFAASRQGCFLWATDSIVREFSDDAEQMDPSYPQAIYSFFDQQAMTFLRALNDLPPEELPDVIEDFFRLCQDVLLYHSAKAIPSDLMANLLTAAISTLALLKEEPLMATLHFLRDLLAYGLPTAPFSTFDEAARQTPPEVQAAVRGLVLRQGEQLTQRLLSGMMFTFPHDCYPDASGVLLGLFQLVPVEAAGWVRATLSMVPAGTVAPEEETRLIKNIEQ</sequence>
<dbReference type="Pfam" id="PF03810">
    <property type="entry name" value="IBN_N"/>
    <property type="match status" value="1"/>
</dbReference>
<dbReference type="AlphaFoldDB" id="A0A6G1HIW9"/>
<evidence type="ECO:0000313" key="5">
    <source>
        <dbReference type="Proteomes" id="UP000799640"/>
    </source>
</evidence>
<dbReference type="FunFam" id="1.25.10.10:FF:000266">
    <property type="entry name" value="mRNA transport regulator MTR10"/>
    <property type="match status" value="1"/>
</dbReference>
<dbReference type="InterPro" id="IPR058537">
    <property type="entry name" value="TPR_TNPO3_IPO13_4th"/>
</dbReference>
<protein>
    <submittedName>
        <fullName evidence="4">ARM repeat-containing protein</fullName>
    </submittedName>
</protein>
<dbReference type="InterPro" id="IPR011989">
    <property type="entry name" value="ARM-like"/>
</dbReference>
<evidence type="ECO:0000256" key="1">
    <source>
        <dbReference type="ARBA" id="ARBA00022694"/>
    </source>
</evidence>
<dbReference type="InterPro" id="IPR057941">
    <property type="entry name" value="TPR_TNPO3_IPO13_2nd"/>
</dbReference>
<comment type="function">
    <text evidence="2">tRNA nucleus export receptor which facilitates tRNA translocation across the nuclear pore complex. Involved in pre-tRNA splicing, probably by affecting the interaction of pre-tRNA with splicing endonuclease.</text>
</comment>
<dbReference type="EMBL" id="ML996711">
    <property type="protein sequence ID" value="KAF2395809.1"/>
    <property type="molecule type" value="Genomic_DNA"/>
</dbReference>
<reference evidence="4" key="1">
    <citation type="journal article" date="2020" name="Stud. Mycol.">
        <title>101 Dothideomycetes genomes: a test case for predicting lifestyles and emergence of pathogens.</title>
        <authorList>
            <person name="Haridas S."/>
            <person name="Albert R."/>
            <person name="Binder M."/>
            <person name="Bloem J."/>
            <person name="Labutti K."/>
            <person name="Salamov A."/>
            <person name="Andreopoulos B."/>
            <person name="Baker S."/>
            <person name="Barry K."/>
            <person name="Bills G."/>
            <person name="Bluhm B."/>
            <person name="Cannon C."/>
            <person name="Castanera R."/>
            <person name="Culley D."/>
            <person name="Daum C."/>
            <person name="Ezra D."/>
            <person name="Gonzalez J."/>
            <person name="Henrissat B."/>
            <person name="Kuo A."/>
            <person name="Liang C."/>
            <person name="Lipzen A."/>
            <person name="Lutzoni F."/>
            <person name="Magnuson J."/>
            <person name="Mondo S."/>
            <person name="Nolan M."/>
            <person name="Ohm R."/>
            <person name="Pangilinan J."/>
            <person name="Park H.-J."/>
            <person name="Ramirez L."/>
            <person name="Alfaro M."/>
            <person name="Sun H."/>
            <person name="Tritt A."/>
            <person name="Yoshinaga Y."/>
            <person name="Zwiers L.-H."/>
            <person name="Turgeon B."/>
            <person name="Goodwin S."/>
            <person name="Spatafora J."/>
            <person name="Crous P."/>
            <person name="Grigoriev I."/>
        </authorList>
    </citation>
    <scope>NUCLEOTIDE SEQUENCE</scope>
    <source>
        <strain evidence="4">CBS 262.69</strain>
    </source>
</reference>
<dbReference type="PANTHER" id="PTHR12363">
    <property type="entry name" value="TRANSPORTIN 3 AND IMPORTIN 13"/>
    <property type="match status" value="1"/>
</dbReference>
<feature type="domain" description="Importin N-terminal" evidence="3">
    <location>
        <begin position="33"/>
        <end position="100"/>
    </location>
</feature>